<feature type="compositionally biased region" description="Polar residues" evidence="1">
    <location>
        <begin position="90"/>
        <end position="108"/>
    </location>
</feature>
<dbReference type="Proteomes" id="UP000236370">
    <property type="component" value="Unassembled WGS sequence"/>
</dbReference>
<feature type="region of interest" description="Disordered" evidence="1">
    <location>
        <begin position="73"/>
        <end position="108"/>
    </location>
</feature>
<dbReference type="AlphaFoldDB" id="A0A2J8JJM8"/>
<evidence type="ECO:0000313" key="3">
    <source>
        <dbReference type="Proteomes" id="UP000236370"/>
    </source>
</evidence>
<proteinExistence type="predicted"/>
<feature type="non-terminal residue" evidence="2">
    <location>
        <position position="1"/>
    </location>
</feature>
<protein>
    <submittedName>
        <fullName evidence="2">POGZ isoform 17</fullName>
    </submittedName>
</protein>
<reference evidence="2 3" key="1">
    <citation type="submission" date="2017-12" db="EMBL/GenBank/DDBJ databases">
        <title>High-resolution comparative analysis of great ape genomes.</title>
        <authorList>
            <person name="Pollen A."/>
            <person name="Hastie A."/>
            <person name="Hormozdiari F."/>
            <person name="Dougherty M."/>
            <person name="Liu R."/>
            <person name="Chaisson M."/>
            <person name="Hoppe E."/>
            <person name="Hill C."/>
            <person name="Pang A."/>
            <person name="Hillier L."/>
            <person name="Baker C."/>
            <person name="Armstrong J."/>
            <person name="Shendure J."/>
            <person name="Paten B."/>
            <person name="Wilson R."/>
            <person name="Chao H."/>
            <person name="Schneider V."/>
            <person name="Ventura M."/>
            <person name="Kronenberg Z."/>
            <person name="Murali S."/>
            <person name="Gordon D."/>
            <person name="Cantsilieris S."/>
            <person name="Munson K."/>
            <person name="Nelson B."/>
            <person name="Raja A."/>
            <person name="Underwood J."/>
            <person name="Diekhans M."/>
            <person name="Fiddes I."/>
            <person name="Haussler D."/>
            <person name="Eichler E."/>
        </authorList>
    </citation>
    <scope>NUCLEOTIDE SEQUENCE [LARGE SCALE GENOMIC DNA]</scope>
    <source>
        <strain evidence="2">Yerkes chimp pedigree #C0471</strain>
    </source>
</reference>
<comment type="caution">
    <text evidence="2">The sequence shown here is derived from an EMBL/GenBank/DDBJ whole genome shotgun (WGS) entry which is preliminary data.</text>
</comment>
<accession>A0A2J8JJM8</accession>
<gene>
    <name evidence="2" type="ORF">CK820_G0047010</name>
</gene>
<sequence length="108" mass="11203">NPKLGKASEEEMAEPGWDGGWRTDDYHLVTVAPSFPSPPAVSIASFVTVKRPGVTGENSNEVAKLVNTLNTIPSLGQSPGPVVVSNNSSAHGSQRTSGPESSMKGTIT</sequence>
<name>A0A2J8JJM8_PANTR</name>
<dbReference type="EMBL" id="NBAG03000454">
    <property type="protein sequence ID" value="PNI22967.1"/>
    <property type="molecule type" value="Genomic_DNA"/>
</dbReference>
<organism evidence="2 3">
    <name type="scientific">Pan troglodytes</name>
    <name type="common">Chimpanzee</name>
    <dbReference type="NCBI Taxonomy" id="9598"/>
    <lineage>
        <taxon>Eukaryota</taxon>
        <taxon>Metazoa</taxon>
        <taxon>Chordata</taxon>
        <taxon>Craniata</taxon>
        <taxon>Vertebrata</taxon>
        <taxon>Euteleostomi</taxon>
        <taxon>Mammalia</taxon>
        <taxon>Eutheria</taxon>
        <taxon>Euarchontoglires</taxon>
        <taxon>Primates</taxon>
        <taxon>Haplorrhini</taxon>
        <taxon>Catarrhini</taxon>
        <taxon>Hominidae</taxon>
        <taxon>Pan</taxon>
    </lineage>
</organism>
<evidence type="ECO:0000256" key="1">
    <source>
        <dbReference type="SAM" id="MobiDB-lite"/>
    </source>
</evidence>
<feature type="region of interest" description="Disordered" evidence="1">
    <location>
        <begin position="1"/>
        <end position="21"/>
    </location>
</feature>
<evidence type="ECO:0000313" key="2">
    <source>
        <dbReference type="EMBL" id="PNI22967.1"/>
    </source>
</evidence>